<accession>A0A811Z000</accession>
<feature type="region of interest" description="Disordered" evidence="1">
    <location>
        <begin position="1"/>
        <end position="24"/>
    </location>
</feature>
<comment type="caution">
    <text evidence="2">The sequence shown here is derived from an EMBL/GenBank/DDBJ whole genome shotgun (WGS) entry which is preliminary data.</text>
</comment>
<sequence>MIVTHRERGRGGSRLHAPGAQRGIQSRVFKIGPWAKGRRQTAVPPRDPSTFWPLHTECKERPKRQTVLDWDKDSSQIIILVENRMCPPGLEEREIGSFRNLTSRTVGSQWRREPLFPFTKGCEVIHPSW</sequence>
<protein>
    <submittedName>
        <fullName evidence="2">(raccoon dog) hypothetical protein</fullName>
    </submittedName>
</protein>
<organism evidence="2 3">
    <name type="scientific">Nyctereutes procyonoides</name>
    <name type="common">Raccoon dog</name>
    <name type="synonym">Canis procyonoides</name>
    <dbReference type="NCBI Taxonomy" id="34880"/>
    <lineage>
        <taxon>Eukaryota</taxon>
        <taxon>Metazoa</taxon>
        <taxon>Chordata</taxon>
        <taxon>Craniata</taxon>
        <taxon>Vertebrata</taxon>
        <taxon>Euteleostomi</taxon>
        <taxon>Mammalia</taxon>
        <taxon>Eutheria</taxon>
        <taxon>Laurasiatheria</taxon>
        <taxon>Carnivora</taxon>
        <taxon>Caniformia</taxon>
        <taxon>Canidae</taxon>
        <taxon>Nyctereutes</taxon>
    </lineage>
</organism>
<proteinExistence type="predicted"/>
<feature type="compositionally biased region" description="Basic and acidic residues" evidence="1">
    <location>
        <begin position="1"/>
        <end position="10"/>
    </location>
</feature>
<reference evidence="2" key="1">
    <citation type="submission" date="2020-12" db="EMBL/GenBank/DDBJ databases">
        <authorList>
            <consortium name="Molecular Ecology Group"/>
        </authorList>
    </citation>
    <scope>NUCLEOTIDE SEQUENCE</scope>
    <source>
        <strain evidence="2">TBG_1078</strain>
    </source>
</reference>
<gene>
    <name evidence="2" type="ORF">NYPRO_LOCUS14838</name>
</gene>
<evidence type="ECO:0000256" key="1">
    <source>
        <dbReference type="SAM" id="MobiDB-lite"/>
    </source>
</evidence>
<name>A0A811Z000_NYCPR</name>
<keyword evidence="3" id="KW-1185">Reference proteome</keyword>
<dbReference type="AlphaFoldDB" id="A0A811Z000"/>
<dbReference type="EMBL" id="CAJHUB010000754">
    <property type="protein sequence ID" value="CAD7682046.1"/>
    <property type="molecule type" value="Genomic_DNA"/>
</dbReference>
<dbReference type="Proteomes" id="UP000645828">
    <property type="component" value="Unassembled WGS sequence"/>
</dbReference>
<evidence type="ECO:0000313" key="3">
    <source>
        <dbReference type="Proteomes" id="UP000645828"/>
    </source>
</evidence>
<evidence type="ECO:0000313" key="2">
    <source>
        <dbReference type="EMBL" id="CAD7682046.1"/>
    </source>
</evidence>